<reference evidence="2" key="1">
    <citation type="submission" date="2022-12" db="EMBL/GenBank/DDBJ databases">
        <authorList>
            <person name="Petersen C."/>
        </authorList>
    </citation>
    <scope>NUCLEOTIDE SEQUENCE</scope>
    <source>
        <strain evidence="2">IBT 35675</strain>
    </source>
</reference>
<gene>
    <name evidence="2" type="ORF">N7541_007606</name>
</gene>
<feature type="region of interest" description="Disordered" evidence="1">
    <location>
        <begin position="77"/>
        <end position="241"/>
    </location>
</feature>
<organism evidence="2 3">
    <name type="scientific">Penicillium brevicompactum</name>
    <dbReference type="NCBI Taxonomy" id="5074"/>
    <lineage>
        <taxon>Eukaryota</taxon>
        <taxon>Fungi</taxon>
        <taxon>Dikarya</taxon>
        <taxon>Ascomycota</taxon>
        <taxon>Pezizomycotina</taxon>
        <taxon>Eurotiomycetes</taxon>
        <taxon>Eurotiomycetidae</taxon>
        <taxon>Eurotiales</taxon>
        <taxon>Aspergillaceae</taxon>
        <taxon>Penicillium</taxon>
    </lineage>
</organism>
<feature type="compositionally biased region" description="Basic and acidic residues" evidence="1">
    <location>
        <begin position="148"/>
        <end position="162"/>
    </location>
</feature>
<reference evidence="2" key="2">
    <citation type="journal article" date="2023" name="IMA Fungus">
        <title>Comparative genomic study of the Penicillium genus elucidates a diverse pangenome and 15 lateral gene transfer events.</title>
        <authorList>
            <person name="Petersen C."/>
            <person name="Sorensen T."/>
            <person name="Nielsen M.R."/>
            <person name="Sondergaard T.E."/>
            <person name="Sorensen J.L."/>
            <person name="Fitzpatrick D.A."/>
            <person name="Frisvad J.C."/>
            <person name="Nielsen K.L."/>
        </authorList>
    </citation>
    <scope>NUCLEOTIDE SEQUENCE</scope>
    <source>
        <strain evidence="2">IBT 35675</strain>
    </source>
</reference>
<keyword evidence="3" id="KW-1185">Reference proteome</keyword>
<name>A0A9W9R0H1_PENBR</name>
<feature type="compositionally biased region" description="Basic and acidic residues" evidence="1">
    <location>
        <begin position="173"/>
        <end position="191"/>
    </location>
</feature>
<evidence type="ECO:0000313" key="2">
    <source>
        <dbReference type="EMBL" id="KAJ5349879.1"/>
    </source>
</evidence>
<accession>A0A9W9R0H1</accession>
<evidence type="ECO:0000313" key="3">
    <source>
        <dbReference type="Proteomes" id="UP001148299"/>
    </source>
</evidence>
<sequence>MKFTNPWSYCPSIELNIFQPIFGEWLKKAFTSLLPKSSKPAPKPEGIDSQFMASIVDSLVDSLMESLKESFKESFKDGEEANCASDTGRNRGYNGRFSQASPQSTSAEDDINRQSSIVNQSRDTHKAQRHCHKRRVILIGRKQRHERKAAIRARDLLRDQSPESKQGPAQVSRDIRGHREWWSERTHDRSPRQKTGGTTPLGRLTQDEKNEVISWYEGLFKDEEEDEEEVDEDEDSDEDDK</sequence>
<feature type="compositionally biased region" description="Basic residues" evidence="1">
    <location>
        <begin position="127"/>
        <end position="147"/>
    </location>
</feature>
<proteinExistence type="predicted"/>
<evidence type="ECO:0000256" key="1">
    <source>
        <dbReference type="SAM" id="MobiDB-lite"/>
    </source>
</evidence>
<feature type="compositionally biased region" description="Acidic residues" evidence="1">
    <location>
        <begin position="222"/>
        <end position="241"/>
    </location>
</feature>
<comment type="caution">
    <text evidence="2">The sequence shown here is derived from an EMBL/GenBank/DDBJ whole genome shotgun (WGS) entry which is preliminary data.</text>
</comment>
<dbReference type="EMBL" id="JAPZBR010000006">
    <property type="protein sequence ID" value="KAJ5349879.1"/>
    <property type="molecule type" value="Genomic_DNA"/>
</dbReference>
<feature type="compositionally biased region" description="Polar residues" evidence="1">
    <location>
        <begin position="96"/>
        <end position="106"/>
    </location>
</feature>
<dbReference type="AlphaFoldDB" id="A0A9W9R0H1"/>
<dbReference type="Proteomes" id="UP001148299">
    <property type="component" value="Unassembled WGS sequence"/>
</dbReference>
<protein>
    <submittedName>
        <fullName evidence="2">Uncharacterized protein</fullName>
    </submittedName>
</protein>